<feature type="compositionally biased region" description="Basic and acidic residues" evidence="1">
    <location>
        <begin position="55"/>
        <end position="73"/>
    </location>
</feature>
<accession>A0A371HDK3</accession>
<dbReference type="AlphaFoldDB" id="A0A371HDK3"/>
<name>A0A371HDK3_MUCPR</name>
<evidence type="ECO:0000256" key="1">
    <source>
        <dbReference type="SAM" id="MobiDB-lite"/>
    </source>
</evidence>
<comment type="caution">
    <text evidence="2">The sequence shown here is derived from an EMBL/GenBank/DDBJ whole genome shotgun (WGS) entry which is preliminary data.</text>
</comment>
<organism evidence="2 3">
    <name type="scientific">Mucuna pruriens</name>
    <name type="common">Velvet bean</name>
    <name type="synonym">Dolichos pruriens</name>
    <dbReference type="NCBI Taxonomy" id="157652"/>
    <lineage>
        <taxon>Eukaryota</taxon>
        <taxon>Viridiplantae</taxon>
        <taxon>Streptophyta</taxon>
        <taxon>Embryophyta</taxon>
        <taxon>Tracheophyta</taxon>
        <taxon>Spermatophyta</taxon>
        <taxon>Magnoliopsida</taxon>
        <taxon>eudicotyledons</taxon>
        <taxon>Gunneridae</taxon>
        <taxon>Pentapetalae</taxon>
        <taxon>rosids</taxon>
        <taxon>fabids</taxon>
        <taxon>Fabales</taxon>
        <taxon>Fabaceae</taxon>
        <taxon>Papilionoideae</taxon>
        <taxon>50 kb inversion clade</taxon>
        <taxon>NPAAA clade</taxon>
        <taxon>indigoferoid/millettioid clade</taxon>
        <taxon>Phaseoleae</taxon>
        <taxon>Mucuna</taxon>
    </lineage>
</organism>
<protein>
    <submittedName>
        <fullName evidence="2">Uncharacterized protein</fullName>
    </submittedName>
</protein>
<keyword evidence="3" id="KW-1185">Reference proteome</keyword>
<gene>
    <name evidence="2" type="ORF">CR513_15866</name>
</gene>
<proteinExistence type="predicted"/>
<feature type="non-terminal residue" evidence="2">
    <location>
        <position position="1"/>
    </location>
</feature>
<dbReference type="Proteomes" id="UP000257109">
    <property type="component" value="Unassembled WGS sequence"/>
</dbReference>
<reference evidence="2" key="1">
    <citation type="submission" date="2018-05" db="EMBL/GenBank/DDBJ databases">
        <title>Draft genome of Mucuna pruriens seed.</title>
        <authorList>
            <person name="Nnadi N.E."/>
            <person name="Vos R."/>
            <person name="Hasami M.H."/>
            <person name="Devisetty U.K."/>
            <person name="Aguiy J.C."/>
        </authorList>
    </citation>
    <scope>NUCLEOTIDE SEQUENCE [LARGE SCALE GENOMIC DNA]</scope>
    <source>
        <strain evidence="2">JCA_2017</strain>
    </source>
</reference>
<sequence>MIHRKWSLLTGPATIVGGVVAAVAAANFIFVKNTNVEIVETPETLTMQPKSQLQSEDKRNRDPFLKPEERKFENQPATKNV</sequence>
<evidence type="ECO:0000313" key="3">
    <source>
        <dbReference type="Proteomes" id="UP000257109"/>
    </source>
</evidence>
<dbReference type="EMBL" id="QJKJ01002882">
    <property type="protein sequence ID" value="RDY00889.1"/>
    <property type="molecule type" value="Genomic_DNA"/>
</dbReference>
<evidence type="ECO:0000313" key="2">
    <source>
        <dbReference type="EMBL" id="RDY00889.1"/>
    </source>
</evidence>
<dbReference type="OrthoDB" id="985667at2759"/>
<feature type="region of interest" description="Disordered" evidence="1">
    <location>
        <begin position="47"/>
        <end position="81"/>
    </location>
</feature>